<keyword evidence="3" id="KW-1185">Reference proteome</keyword>
<organism evidence="2 3">
    <name type="scientific">Paxillus rubicundulus Ve08.2h10</name>
    <dbReference type="NCBI Taxonomy" id="930991"/>
    <lineage>
        <taxon>Eukaryota</taxon>
        <taxon>Fungi</taxon>
        <taxon>Dikarya</taxon>
        <taxon>Basidiomycota</taxon>
        <taxon>Agaricomycotina</taxon>
        <taxon>Agaricomycetes</taxon>
        <taxon>Agaricomycetidae</taxon>
        <taxon>Boletales</taxon>
        <taxon>Paxilineae</taxon>
        <taxon>Paxillaceae</taxon>
        <taxon>Paxillus</taxon>
    </lineage>
</organism>
<feature type="transmembrane region" description="Helical" evidence="1">
    <location>
        <begin position="248"/>
        <end position="271"/>
    </location>
</feature>
<dbReference type="EMBL" id="KN827137">
    <property type="protein sequence ID" value="KIK77106.1"/>
    <property type="molecule type" value="Genomic_DNA"/>
</dbReference>
<keyword evidence="1" id="KW-0472">Membrane</keyword>
<dbReference type="AlphaFoldDB" id="A0A0D0D0M3"/>
<evidence type="ECO:0000313" key="3">
    <source>
        <dbReference type="Proteomes" id="UP000054538"/>
    </source>
</evidence>
<keyword evidence="1" id="KW-1133">Transmembrane helix</keyword>
<reference evidence="3" key="2">
    <citation type="submission" date="2015-01" db="EMBL/GenBank/DDBJ databases">
        <title>Evolutionary Origins and Diversification of the Mycorrhizal Mutualists.</title>
        <authorList>
            <consortium name="DOE Joint Genome Institute"/>
            <consortium name="Mycorrhizal Genomics Consortium"/>
            <person name="Kohler A."/>
            <person name="Kuo A."/>
            <person name="Nagy L.G."/>
            <person name="Floudas D."/>
            <person name="Copeland A."/>
            <person name="Barry K.W."/>
            <person name="Cichocki N."/>
            <person name="Veneault-Fourrey C."/>
            <person name="LaButti K."/>
            <person name="Lindquist E.A."/>
            <person name="Lipzen A."/>
            <person name="Lundell T."/>
            <person name="Morin E."/>
            <person name="Murat C."/>
            <person name="Riley R."/>
            <person name="Ohm R."/>
            <person name="Sun H."/>
            <person name="Tunlid A."/>
            <person name="Henrissat B."/>
            <person name="Grigoriev I.V."/>
            <person name="Hibbett D.S."/>
            <person name="Martin F."/>
        </authorList>
    </citation>
    <scope>NUCLEOTIDE SEQUENCE [LARGE SCALE GENOMIC DNA]</scope>
    <source>
        <strain evidence="3">Ve08.2h10</strain>
    </source>
</reference>
<gene>
    <name evidence="2" type="ORF">PAXRUDRAFT_36832</name>
</gene>
<dbReference type="InParanoid" id="A0A0D0D0M3"/>
<accession>A0A0D0D0M3</accession>
<evidence type="ECO:0000256" key="1">
    <source>
        <dbReference type="SAM" id="Phobius"/>
    </source>
</evidence>
<feature type="transmembrane region" description="Helical" evidence="1">
    <location>
        <begin position="283"/>
        <end position="303"/>
    </location>
</feature>
<protein>
    <submittedName>
        <fullName evidence="2">Uncharacterized protein</fullName>
    </submittedName>
</protein>
<feature type="transmembrane region" description="Helical" evidence="1">
    <location>
        <begin position="363"/>
        <end position="387"/>
    </location>
</feature>
<name>A0A0D0D0M3_9AGAM</name>
<reference evidence="2 3" key="1">
    <citation type="submission" date="2014-04" db="EMBL/GenBank/DDBJ databases">
        <authorList>
            <consortium name="DOE Joint Genome Institute"/>
            <person name="Kuo A."/>
            <person name="Kohler A."/>
            <person name="Jargeat P."/>
            <person name="Nagy L.G."/>
            <person name="Floudas D."/>
            <person name="Copeland A."/>
            <person name="Barry K.W."/>
            <person name="Cichocki N."/>
            <person name="Veneault-Fourrey C."/>
            <person name="LaButti K."/>
            <person name="Lindquist E.A."/>
            <person name="Lipzen A."/>
            <person name="Lundell T."/>
            <person name="Morin E."/>
            <person name="Murat C."/>
            <person name="Sun H."/>
            <person name="Tunlid A."/>
            <person name="Henrissat B."/>
            <person name="Grigoriev I.V."/>
            <person name="Hibbett D.S."/>
            <person name="Martin F."/>
            <person name="Nordberg H.P."/>
            <person name="Cantor M.N."/>
            <person name="Hua S.X."/>
        </authorList>
    </citation>
    <scope>NUCLEOTIDE SEQUENCE [LARGE SCALE GENOMIC DNA]</scope>
    <source>
        <strain evidence="2 3">Ve08.2h10</strain>
    </source>
</reference>
<dbReference type="OrthoDB" id="5392263at2759"/>
<keyword evidence="1" id="KW-0812">Transmembrane</keyword>
<dbReference type="Proteomes" id="UP000054538">
    <property type="component" value="Unassembled WGS sequence"/>
</dbReference>
<feature type="transmembrane region" description="Helical" evidence="1">
    <location>
        <begin position="324"/>
        <end position="343"/>
    </location>
</feature>
<evidence type="ECO:0000313" key="2">
    <source>
        <dbReference type="EMBL" id="KIK77106.1"/>
    </source>
</evidence>
<proteinExistence type="predicted"/>
<dbReference type="HOGENOM" id="CLU_015738_0_0_1"/>
<sequence length="388" mass="42728">MAPKSHSRAYSILQRITISSCHSQCGTGQEPFDWETSSQDFAVWLFQPDNLVSAVLTVGSPARTVRETVVGVLGSLPPSRTRPGEAAVFESLVIPPENDKWWTMFDESLNYTHTWSISSATSIAWVIVAFLLTVPDPLFELHADRDPTRPNVSVIVDFEDEDLSSPDEARTPPVFNYSRALSWSRSVYVASLFYDAAWSRAQDSQTVDNSDWTRGKNADVRDDSGETVDRSLNIVNQGGTSVESVGRLASLVTLILQWGTTGAALLAVWFTLTTKLGCRSMAYLIYGASSTLAWILLVLSSVFHGVKEPAMTISRYLRWAGKTLASENAVFIIAISVFQYASVFDRYHCNSSVIGWGDQAYDIVVILYADVAQTRAASIGGCILAYIY</sequence>